<evidence type="ECO:0000256" key="1">
    <source>
        <dbReference type="SAM" id="MobiDB-lite"/>
    </source>
</evidence>
<name>A0A6J5KZF2_9CAUD</name>
<protein>
    <submittedName>
        <fullName evidence="2">Uncharacterized protein</fullName>
    </submittedName>
</protein>
<sequence>MASLITGTRLIKKYGDEPHRAEVRHSKEWNEYQVHHYEDGKHMGEGPVSYHGDDKEDAHNSAKVGYEQRAKRREKKDSPNRSVVTSENREEFINKALNRKK</sequence>
<gene>
    <name evidence="2" type="ORF">UFOVP96_53</name>
</gene>
<organism evidence="2">
    <name type="scientific">uncultured Caudovirales phage</name>
    <dbReference type="NCBI Taxonomy" id="2100421"/>
    <lineage>
        <taxon>Viruses</taxon>
        <taxon>Duplodnaviria</taxon>
        <taxon>Heunggongvirae</taxon>
        <taxon>Uroviricota</taxon>
        <taxon>Caudoviricetes</taxon>
        <taxon>Peduoviridae</taxon>
        <taxon>Maltschvirus</taxon>
        <taxon>Maltschvirus maltsch</taxon>
    </lineage>
</organism>
<feature type="compositionally biased region" description="Basic and acidic residues" evidence="1">
    <location>
        <begin position="51"/>
        <end position="60"/>
    </location>
</feature>
<proteinExistence type="predicted"/>
<reference evidence="2" key="1">
    <citation type="submission" date="2020-04" db="EMBL/GenBank/DDBJ databases">
        <authorList>
            <person name="Chiriac C."/>
            <person name="Salcher M."/>
            <person name="Ghai R."/>
            <person name="Kavagutti S V."/>
        </authorList>
    </citation>
    <scope>NUCLEOTIDE SEQUENCE</scope>
</reference>
<feature type="compositionally biased region" description="Basic and acidic residues" evidence="1">
    <location>
        <begin position="34"/>
        <end position="44"/>
    </location>
</feature>
<feature type="region of interest" description="Disordered" evidence="1">
    <location>
        <begin position="34"/>
        <end position="101"/>
    </location>
</feature>
<evidence type="ECO:0000313" key="2">
    <source>
        <dbReference type="EMBL" id="CAB4127884.1"/>
    </source>
</evidence>
<dbReference type="EMBL" id="LR796215">
    <property type="protein sequence ID" value="CAB4127884.1"/>
    <property type="molecule type" value="Genomic_DNA"/>
</dbReference>
<accession>A0A6J5KZF2</accession>